<evidence type="ECO:0000313" key="2">
    <source>
        <dbReference type="Proteomes" id="UP000186657"/>
    </source>
</evidence>
<gene>
    <name evidence="1" type="ORF">BJP37_00605</name>
</gene>
<protein>
    <submittedName>
        <fullName evidence="1">Uncharacterized protein</fullName>
    </submittedName>
</protein>
<evidence type="ECO:0000313" key="1">
    <source>
        <dbReference type="EMBL" id="OLT57761.1"/>
    </source>
</evidence>
<keyword evidence="2" id="KW-1185">Reference proteome</keyword>
<reference evidence="1 2" key="1">
    <citation type="submission" date="2016-10" db="EMBL/GenBank/DDBJ databases">
        <title>Comparative genomics uncovers the prolific and rare metabolic potential of the cyanobacterial genus Moorea.</title>
        <authorList>
            <person name="Leao T."/>
            <person name="Castelao G."/>
            <person name="Korobeynikov A."/>
            <person name="Monroe E.A."/>
            <person name="Podell S."/>
            <person name="Glukhov E."/>
            <person name="Allen E."/>
            <person name="Gerwick W.H."/>
            <person name="Gerwick L."/>
        </authorList>
    </citation>
    <scope>NUCLEOTIDE SEQUENCE [LARGE SCALE GENOMIC DNA]</scope>
    <source>
        <strain evidence="1 2">PNG5-198</strain>
    </source>
</reference>
<name>A0A1U7MVV8_9CYAN</name>
<dbReference type="EMBL" id="MKZS01000001">
    <property type="protein sequence ID" value="OLT57761.1"/>
    <property type="molecule type" value="Genomic_DNA"/>
</dbReference>
<accession>A0A1U7MVV8</accession>
<dbReference type="Proteomes" id="UP000186657">
    <property type="component" value="Unassembled WGS sequence"/>
</dbReference>
<comment type="caution">
    <text evidence="1">The sequence shown here is derived from an EMBL/GenBank/DDBJ whole genome shotgun (WGS) entry which is preliminary data.</text>
</comment>
<sequence length="72" mass="7696">MNARSSGFLKAPVGSPILGDQRGQIRKSCSICHTYQVHSIFLSNLDGLCHGGEPIMKALAPKWLGCSLLSTP</sequence>
<dbReference type="AlphaFoldDB" id="A0A1U7MVV8"/>
<organism evidence="1 2">
    <name type="scientific">Moorena bouillonii PNG</name>
    <dbReference type="NCBI Taxonomy" id="568701"/>
    <lineage>
        <taxon>Bacteria</taxon>
        <taxon>Bacillati</taxon>
        <taxon>Cyanobacteriota</taxon>
        <taxon>Cyanophyceae</taxon>
        <taxon>Coleofasciculales</taxon>
        <taxon>Coleofasciculaceae</taxon>
        <taxon>Moorena</taxon>
    </lineage>
</organism>
<proteinExistence type="predicted"/>